<sequence>MKIYETRTAPNPRRVRMFLAEKGVDMEYVQLDLQKGENLTAEMRAKNPLGKVPILELDDGTCIAESDAICTYFENTVPEPTLMGTDAKSKAVISMWQSQVEMALLLQVGMCFQHSTGYFKDRMVPVAEYGKQAGINAAKYLNILERRLELNTYIAGEDFSIADITALCAIDFARVVDIRLSDKHTNILRWYDLVNQRPSAKA</sequence>
<reference evidence="3 4" key="1">
    <citation type="submission" date="2019-04" db="EMBL/GenBank/DDBJ databases">
        <title>Salinimonas iocasae sp. nov., a halophilic bacterium isolated from the outer tube casing of tubeworms in Okinawa Trough.</title>
        <authorList>
            <person name="Zhang H."/>
            <person name="Wang H."/>
            <person name="Li C."/>
        </authorList>
    </citation>
    <scope>NUCLEOTIDE SEQUENCE [LARGE SCALE GENOMIC DNA]</scope>
    <source>
        <strain evidence="3 4">KX18D6</strain>
    </source>
</reference>
<keyword evidence="4" id="KW-1185">Reference proteome</keyword>
<evidence type="ECO:0000313" key="4">
    <source>
        <dbReference type="Proteomes" id="UP000304912"/>
    </source>
</evidence>
<dbReference type="InterPro" id="IPR036282">
    <property type="entry name" value="Glutathione-S-Trfase_C_sf"/>
</dbReference>
<dbReference type="PROSITE" id="PS51354">
    <property type="entry name" value="GLUTAREDOXIN_2"/>
    <property type="match status" value="1"/>
</dbReference>
<dbReference type="PANTHER" id="PTHR43986">
    <property type="entry name" value="ELONGATION FACTOR 1-GAMMA"/>
    <property type="match status" value="1"/>
</dbReference>
<evidence type="ECO:0000259" key="1">
    <source>
        <dbReference type="PROSITE" id="PS50404"/>
    </source>
</evidence>
<feature type="domain" description="GST C-terminal" evidence="2">
    <location>
        <begin position="86"/>
        <end position="202"/>
    </location>
</feature>
<dbReference type="InterPro" id="IPR040079">
    <property type="entry name" value="Glutathione_S-Trfase"/>
</dbReference>
<dbReference type="GO" id="GO:0005737">
    <property type="term" value="C:cytoplasm"/>
    <property type="evidence" value="ECO:0007669"/>
    <property type="project" value="TreeGrafter"/>
</dbReference>
<dbReference type="InterPro" id="IPR034345">
    <property type="entry name" value="Gtt2-like_N"/>
</dbReference>
<dbReference type="Pfam" id="PF00043">
    <property type="entry name" value="GST_C"/>
    <property type="match status" value="1"/>
</dbReference>
<dbReference type="SUPFAM" id="SSF52833">
    <property type="entry name" value="Thioredoxin-like"/>
    <property type="match status" value="1"/>
</dbReference>
<dbReference type="PROSITE" id="PS50405">
    <property type="entry name" value="GST_CTER"/>
    <property type="match status" value="1"/>
</dbReference>
<keyword evidence="3" id="KW-0808">Transferase</keyword>
<feature type="domain" description="GST N-terminal" evidence="1">
    <location>
        <begin position="1"/>
        <end position="81"/>
    </location>
</feature>
<protein>
    <submittedName>
        <fullName evidence="3">Glutathione S-transferase family protein</fullName>
    </submittedName>
</protein>
<dbReference type="PANTHER" id="PTHR43986:SF1">
    <property type="entry name" value="ELONGATION FACTOR 1-GAMMA"/>
    <property type="match status" value="1"/>
</dbReference>
<dbReference type="GO" id="GO:0016740">
    <property type="term" value="F:transferase activity"/>
    <property type="evidence" value="ECO:0007669"/>
    <property type="project" value="UniProtKB-KW"/>
</dbReference>
<dbReference type="SUPFAM" id="SSF47616">
    <property type="entry name" value="GST C-terminal domain-like"/>
    <property type="match status" value="1"/>
</dbReference>
<dbReference type="Gene3D" id="1.20.1050.10">
    <property type="match status" value="1"/>
</dbReference>
<evidence type="ECO:0000313" key="3">
    <source>
        <dbReference type="EMBL" id="QCZ92271.1"/>
    </source>
</evidence>
<dbReference type="Gene3D" id="3.40.30.10">
    <property type="entry name" value="Glutaredoxin"/>
    <property type="match status" value="1"/>
</dbReference>
<accession>A0A5B7Y9F6</accession>
<proteinExistence type="predicted"/>
<dbReference type="InterPro" id="IPR004046">
    <property type="entry name" value="GST_C"/>
</dbReference>
<dbReference type="GO" id="GO:0006414">
    <property type="term" value="P:translational elongation"/>
    <property type="evidence" value="ECO:0007669"/>
    <property type="project" value="TreeGrafter"/>
</dbReference>
<dbReference type="Proteomes" id="UP000304912">
    <property type="component" value="Chromosome"/>
</dbReference>
<dbReference type="KEGG" id="salk:FBQ74_01720"/>
<dbReference type="RefSeq" id="WP_139755032.1">
    <property type="nucleotide sequence ID" value="NZ_CP039852.1"/>
</dbReference>
<dbReference type="SFLD" id="SFLDG00358">
    <property type="entry name" value="Main_(cytGST)"/>
    <property type="match status" value="1"/>
</dbReference>
<dbReference type="InterPro" id="IPR004045">
    <property type="entry name" value="Glutathione_S-Trfase_N"/>
</dbReference>
<dbReference type="EMBL" id="CP039852">
    <property type="protein sequence ID" value="QCZ92271.1"/>
    <property type="molecule type" value="Genomic_DNA"/>
</dbReference>
<name>A0A5B7Y9F6_9ALTE</name>
<dbReference type="InterPro" id="IPR036249">
    <property type="entry name" value="Thioredoxin-like_sf"/>
</dbReference>
<evidence type="ECO:0000259" key="2">
    <source>
        <dbReference type="PROSITE" id="PS50405"/>
    </source>
</evidence>
<dbReference type="PROSITE" id="PS50404">
    <property type="entry name" value="GST_NTER"/>
    <property type="match status" value="1"/>
</dbReference>
<dbReference type="SFLD" id="SFLDS00019">
    <property type="entry name" value="Glutathione_Transferase_(cytos"/>
    <property type="match status" value="1"/>
</dbReference>
<dbReference type="CDD" id="cd03051">
    <property type="entry name" value="GST_N_GTT2_like"/>
    <property type="match status" value="1"/>
</dbReference>
<dbReference type="OrthoDB" id="9797500at2"/>
<dbReference type="InterPro" id="IPR050802">
    <property type="entry name" value="EF-GSTs"/>
</dbReference>
<gene>
    <name evidence="3" type="ORF">FBQ74_01720</name>
</gene>
<dbReference type="AlphaFoldDB" id="A0A5B7Y9F6"/>
<dbReference type="Pfam" id="PF13417">
    <property type="entry name" value="GST_N_3"/>
    <property type="match status" value="1"/>
</dbReference>
<organism evidence="3 4">
    <name type="scientific">Salinimonas iocasae</name>
    <dbReference type="NCBI Taxonomy" id="2572577"/>
    <lineage>
        <taxon>Bacteria</taxon>
        <taxon>Pseudomonadati</taxon>
        <taxon>Pseudomonadota</taxon>
        <taxon>Gammaproteobacteria</taxon>
        <taxon>Alteromonadales</taxon>
        <taxon>Alteromonadaceae</taxon>
        <taxon>Alteromonas/Salinimonas group</taxon>
        <taxon>Salinimonas</taxon>
    </lineage>
</organism>
<dbReference type="InterPro" id="IPR010987">
    <property type="entry name" value="Glutathione-S-Trfase_C-like"/>
</dbReference>